<dbReference type="Gene3D" id="3.20.19.10">
    <property type="entry name" value="Aconitase, domain 4"/>
    <property type="match status" value="1"/>
</dbReference>
<accession>W0V6U5</accession>
<keyword evidence="9 10" id="KW-0100">Branched-chain amino acid biosynthesis</keyword>
<organism evidence="12 13">
    <name type="scientific">Janthinobacterium agaricidamnosum NBRC 102515 = DSM 9628</name>
    <dbReference type="NCBI Taxonomy" id="1349767"/>
    <lineage>
        <taxon>Bacteria</taxon>
        <taxon>Pseudomonadati</taxon>
        <taxon>Pseudomonadota</taxon>
        <taxon>Betaproteobacteria</taxon>
        <taxon>Burkholderiales</taxon>
        <taxon>Oxalobacteraceae</taxon>
        <taxon>Janthinobacterium</taxon>
    </lineage>
</organism>
<dbReference type="EC" id="4.2.1.33" evidence="10"/>
<dbReference type="OrthoDB" id="9777465at2"/>
<evidence type="ECO:0000256" key="9">
    <source>
        <dbReference type="ARBA" id="ARBA00023304"/>
    </source>
</evidence>
<evidence type="ECO:0000256" key="5">
    <source>
        <dbReference type="ARBA" id="ARBA00011271"/>
    </source>
</evidence>
<dbReference type="eggNOG" id="COG0066">
    <property type="taxonomic scope" value="Bacteria"/>
</dbReference>
<comment type="subunit">
    <text evidence="5 10">Heterodimer of LeuC and LeuD.</text>
</comment>
<comment type="catalytic activity">
    <reaction evidence="1 10">
        <text>(2R,3S)-3-isopropylmalate = (2S)-2-isopropylmalate</text>
        <dbReference type="Rhea" id="RHEA:32287"/>
        <dbReference type="ChEBI" id="CHEBI:1178"/>
        <dbReference type="ChEBI" id="CHEBI:35121"/>
        <dbReference type="EC" id="4.2.1.33"/>
    </reaction>
</comment>
<evidence type="ECO:0000256" key="7">
    <source>
        <dbReference type="ARBA" id="ARBA00022605"/>
    </source>
</evidence>
<evidence type="ECO:0000256" key="3">
    <source>
        <dbReference type="ARBA" id="ARBA00004729"/>
    </source>
</evidence>
<comment type="function">
    <text evidence="2 10">Catalyzes the isomerization between 2-isopropylmalate and 3-isopropylmalate, via the formation of 2-isopropylmaleate.</text>
</comment>
<evidence type="ECO:0000256" key="6">
    <source>
        <dbReference type="ARBA" id="ARBA00022430"/>
    </source>
</evidence>
<dbReference type="KEGG" id="jag:GJA_2338"/>
<reference evidence="12 13" key="1">
    <citation type="journal article" date="2015" name="Genome Announc.">
        <title>Genome Sequence of Mushroom Soft-Rot Pathogen Janthinobacterium agaricidamnosum.</title>
        <authorList>
            <person name="Graupner K."/>
            <person name="Lackner G."/>
            <person name="Hertweck C."/>
        </authorList>
    </citation>
    <scope>NUCLEOTIDE SEQUENCE [LARGE SCALE GENOMIC DNA]</scope>
    <source>
        <strain evidence="13">NBRC 102515 / DSM 9628</strain>
    </source>
</reference>
<feature type="domain" description="Aconitase A/isopropylmalate dehydratase small subunit swivel" evidence="11">
    <location>
        <begin position="10"/>
        <end position="126"/>
    </location>
</feature>
<dbReference type="AlphaFoldDB" id="W0V6U5"/>
<keyword evidence="7 10" id="KW-0028">Amino-acid biosynthesis</keyword>
<evidence type="ECO:0000256" key="10">
    <source>
        <dbReference type="HAMAP-Rule" id="MF_01031"/>
    </source>
</evidence>
<dbReference type="InterPro" id="IPR050075">
    <property type="entry name" value="LeuD"/>
</dbReference>
<dbReference type="GO" id="GO:0009098">
    <property type="term" value="P:L-leucine biosynthetic process"/>
    <property type="evidence" value="ECO:0007669"/>
    <property type="project" value="UniProtKB-UniRule"/>
</dbReference>
<evidence type="ECO:0000256" key="8">
    <source>
        <dbReference type="ARBA" id="ARBA00023239"/>
    </source>
</evidence>
<dbReference type="InterPro" id="IPR015928">
    <property type="entry name" value="Aconitase/3IPM_dehydase_swvl"/>
</dbReference>
<dbReference type="NCBIfam" id="NF002458">
    <property type="entry name" value="PRK01641.1"/>
    <property type="match status" value="1"/>
</dbReference>
<dbReference type="PANTHER" id="PTHR43345">
    <property type="entry name" value="3-ISOPROPYLMALATE DEHYDRATASE SMALL SUBUNIT 2-RELATED-RELATED"/>
    <property type="match status" value="1"/>
</dbReference>
<dbReference type="CDD" id="cd01577">
    <property type="entry name" value="IPMI_Swivel"/>
    <property type="match status" value="1"/>
</dbReference>
<dbReference type="InterPro" id="IPR004431">
    <property type="entry name" value="3-IsopropMal_deHydase_ssu"/>
</dbReference>
<evidence type="ECO:0000256" key="2">
    <source>
        <dbReference type="ARBA" id="ARBA00002695"/>
    </source>
</evidence>
<comment type="similarity">
    <text evidence="4 10">Belongs to the LeuD family. LeuD type 1 subfamily.</text>
</comment>
<dbReference type="GO" id="GO:0003861">
    <property type="term" value="F:3-isopropylmalate dehydratase activity"/>
    <property type="evidence" value="ECO:0007669"/>
    <property type="project" value="UniProtKB-UniRule"/>
</dbReference>
<keyword evidence="8 10" id="KW-0456">Lyase</keyword>
<dbReference type="Pfam" id="PF00694">
    <property type="entry name" value="Aconitase_C"/>
    <property type="match status" value="1"/>
</dbReference>
<comment type="pathway">
    <text evidence="3 10">Amino-acid biosynthesis; L-leucine biosynthesis; L-leucine from 3-methyl-2-oxobutanoate: step 2/4.</text>
</comment>
<evidence type="ECO:0000313" key="13">
    <source>
        <dbReference type="Proteomes" id="UP000027604"/>
    </source>
</evidence>
<dbReference type="Proteomes" id="UP000027604">
    <property type="component" value="Chromosome I"/>
</dbReference>
<evidence type="ECO:0000256" key="4">
    <source>
        <dbReference type="ARBA" id="ARBA00009845"/>
    </source>
</evidence>
<protein>
    <recommendedName>
        <fullName evidence="10">3-isopropylmalate dehydratase small subunit</fullName>
        <ecNumber evidence="10">4.2.1.33</ecNumber>
    </recommendedName>
    <alternativeName>
        <fullName evidence="10">Alpha-IPM isomerase</fullName>
        <shortName evidence="10">IPMI</shortName>
    </alternativeName>
    <alternativeName>
        <fullName evidence="10">Isopropylmalate isomerase</fullName>
    </alternativeName>
</protein>
<dbReference type="PANTHER" id="PTHR43345:SF5">
    <property type="entry name" value="3-ISOPROPYLMALATE DEHYDRATASE SMALL SUBUNIT"/>
    <property type="match status" value="1"/>
</dbReference>
<dbReference type="PATRIC" id="fig|1349767.4.peg.4080"/>
<proteinExistence type="inferred from homology"/>
<evidence type="ECO:0000313" key="12">
    <source>
        <dbReference type="EMBL" id="CDG82972.1"/>
    </source>
</evidence>
<dbReference type="InterPro" id="IPR033940">
    <property type="entry name" value="IPMI_Swivel"/>
</dbReference>
<keyword evidence="13" id="KW-1185">Reference proteome</keyword>
<evidence type="ECO:0000256" key="1">
    <source>
        <dbReference type="ARBA" id="ARBA00000491"/>
    </source>
</evidence>
<dbReference type="NCBIfam" id="TIGR00171">
    <property type="entry name" value="leuD"/>
    <property type="match status" value="1"/>
</dbReference>
<keyword evidence="6 10" id="KW-0432">Leucine biosynthesis</keyword>
<gene>
    <name evidence="10 12" type="primary">leuD</name>
    <name evidence="12" type="ORF">GJA_2338</name>
</gene>
<dbReference type="HOGENOM" id="CLU_081378_0_3_4"/>
<dbReference type="EMBL" id="HG322949">
    <property type="protein sequence ID" value="CDG82972.1"/>
    <property type="molecule type" value="Genomic_DNA"/>
</dbReference>
<dbReference type="SUPFAM" id="SSF52016">
    <property type="entry name" value="LeuD/IlvD-like"/>
    <property type="match status" value="1"/>
</dbReference>
<evidence type="ECO:0000259" key="11">
    <source>
        <dbReference type="Pfam" id="PF00694"/>
    </source>
</evidence>
<dbReference type="UniPathway" id="UPA00048">
    <property type="reaction ID" value="UER00071"/>
</dbReference>
<dbReference type="RefSeq" id="WP_081905341.1">
    <property type="nucleotide sequence ID" value="NZ_BCTH01000088.1"/>
</dbReference>
<dbReference type="STRING" id="1349767.GJA_2338"/>
<sequence>MPDKTMPGKIAGVAAPVLIDNLDTDQIMPKQFLRTISKEGLDQGVLYDLRFDGDGRLRPDFILNRPAYQGARILIAGSNFGCGSSREHAVWGLQQFGIAAVIAPSYGEIFFGNALNNRLLVIKLDQAAIDHLIADVATPGSASLEIDLERMTIGSPNGRMTPFTLAPRDKRMIVEGIDMIDMTLQLDQQISDFEAAHALAYPWMKVLAGAS</sequence>
<dbReference type="GO" id="GO:0009316">
    <property type="term" value="C:3-isopropylmalate dehydratase complex"/>
    <property type="evidence" value="ECO:0007669"/>
    <property type="project" value="InterPro"/>
</dbReference>
<dbReference type="InterPro" id="IPR000573">
    <property type="entry name" value="AconitaseA/IPMdHydase_ssu_swvl"/>
</dbReference>
<dbReference type="HAMAP" id="MF_01031">
    <property type="entry name" value="LeuD_type1"/>
    <property type="match status" value="1"/>
</dbReference>
<name>W0V6U5_9BURK</name>